<reference evidence="2" key="1">
    <citation type="journal article" date="2020" name="Stud. Mycol.">
        <title>101 Dothideomycetes genomes: a test case for predicting lifestyles and emergence of pathogens.</title>
        <authorList>
            <person name="Haridas S."/>
            <person name="Albert R."/>
            <person name="Binder M."/>
            <person name="Bloem J."/>
            <person name="Labutti K."/>
            <person name="Salamov A."/>
            <person name="Andreopoulos B."/>
            <person name="Baker S."/>
            <person name="Barry K."/>
            <person name="Bills G."/>
            <person name="Bluhm B."/>
            <person name="Cannon C."/>
            <person name="Castanera R."/>
            <person name="Culley D."/>
            <person name="Daum C."/>
            <person name="Ezra D."/>
            <person name="Gonzalez J."/>
            <person name="Henrissat B."/>
            <person name="Kuo A."/>
            <person name="Liang C."/>
            <person name="Lipzen A."/>
            <person name="Lutzoni F."/>
            <person name="Magnuson J."/>
            <person name="Mondo S."/>
            <person name="Nolan M."/>
            <person name="Ohm R."/>
            <person name="Pangilinan J."/>
            <person name="Park H.-J."/>
            <person name="Ramirez L."/>
            <person name="Alfaro M."/>
            <person name="Sun H."/>
            <person name="Tritt A."/>
            <person name="Yoshinaga Y."/>
            <person name="Zwiers L.-H."/>
            <person name="Turgeon B."/>
            <person name="Goodwin S."/>
            <person name="Spatafora J."/>
            <person name="Crous P."/>
            <person name="Grigoriev I."/>
        </authorList>
    </citation>
    <scope>NUCLEOTIDE SEQUENCE</scope>
    <source>
        <strain evidence="2">CBS 627.86</strain>
    </source>
</reference>
<evidence type="ECO:0000259" key="1">
    <source>
        <dbReference type="Pfam" id="PF13460"/>
    </source>
</evidence>
<dbReference type="EMBL" id="ML977315">
    <property type="protein sequence ID" value="KAF2119772.1"/>
    <property type="molecule type" value="Genomic_DNA"/>
</dbReference>
<name>A0A6A5ZJK9_9PLEO</name>
<dbReference type="Pfam" id="PF13460">
    <property type="entry name" value="NAD_binding_10"/>
    <property type="match status" value="1"/>
</dbReference>
<gene>
    <name evidence="2" type="ORF">BDV96DRAFT_568183</name>
</gene>
<dbReference type="PANTHER" id="PTHR14097:SF9">
    <property type="entry name" value="EPIMERASE, PUTATIVE (AFU_ORTHOLOGUE AFUA_8G07320)-RELATED"/>
    <property type="match status" value="1"/>
</dbReference>
<dbReference type="InterPro" id="IPR036291">
    <property type="entry name" value="NAD(P)-bd_dom_sf"/>
</dbReference>
<dbReference type="InterPro" id="IPR016040">
    <property type="entry name" value="NAD(P)-bd_dom"/>
</dbReference>
<dbReference type="OrthoDB" id="3535423at2759"/>
<protein>
    <recommendedName>
        <fullName evidence="1">NAD(P)-binding domain-containing protein</fullName>
    </recommendedName>
</protein>
<dbReference type="AlphaFoldDB" id="A0A6A5ZJK9"/>
<sequence length="227" mass="24948">MKLLITGATGTIGGAVLRASIRNPSITSIVALSRRPLTSSLSSPKLTTVIVKDWKNWETNILDNIADADAAVWALGTSDTNQDTNMVYPMAFHNAVLEARKKKGTRKRFRFVFISGAFVSPDQGASLWFMSGARKLRGLLETRVLEFAAQNKDWWQTFAVRPGGVFKSGTWMGNCILWAFGQKLAIDEDVLGAYVADLVVNGGEEEGIVYNARLNERGIVLLKEHGE</sequence>
<proteinExistence type="predicted"/>
<dbReference type="Proteomes" id="UP000799770">
    <property type="component" value="Unassembled WGS sequence"/>
</dbReference>
<organism evidence="2 3">
    <name type="scientific">Lophiotrema nucula</name>
    <dbReference type="NCBI Taxonomy" id="690887"/>
    <lineage>
        <taxon>Eukaryota</taxon>
        <taxon>Fungi</taxon>
        <taxon>Dikarya</taxon>
        <taxon>Ascomycota</taxon>
        <taxon>Pezizomycotina</taxon>
        <taxon>Dothideomycetes</taxon>
        <taxon>Pleosporomycetidae</taxon>
        <taxon>Pleosporales</taxon>
        <taxon>Lophiotremataceae</taxon>
        <taxon>Lophiotrema</taxon>
    </lineage>
</organism>
<dbReference type="PANTHER" id="PTHR14097">
    <property type="entry name" value="OXIDOREDUCTASE HTATIP2"/>
    <property type="match status" value="1"/>
</dbReference>
<evidence type="ECO:0000313" key="2">
    <source>
        <dbReference type="EMBL" id="KAF2119772.1"/>
    </source>
</evidence>
<keyword evidence="3" id="KW-1185">Reference proteome</keyword>
<evidence type="ECO:0000313" key="3">
    <source>
        <dbReference type="Proteomes" id="UP000799770"/>
    </source>
</evidence>
<feature type="domain" description="NAD(P)-binding" evidence="1">
    <location>
        <begin position="7"/>
        <end position="123"/>
    </location>
</feature>
<accession>A0A6A5ZJK9</accession>
<dbReference type="SUPFAM" id="SSF51735">
    <property type="entry name" value="NAD(P)-binding Rossmann-fold domains"/>
    <property type="match status" value="1"/>
</dbReference>
<dbReference type="Gene3D" id="3.40.50.720">
    <property type="entry name" value="NAD(P)-binding Rossmann-like Domain"/>
    <property type="match status" value="1"/>
</dbReference>